<dbReference type="AlphaFoldDB" id="A0A813LCS4"/>
<proteinExistence type="predicted"/>
<name>A0A813LCS4_POLGL</name>
<keyword evidence="1" id="KW-0472">Membrane</keyword>
<keyword evidence="1" id="KW-1133">Transmembrane helix</keyword>
<gene>
    <name evidence="2" type="ORF">PGLA2088_LOCUS45475</name>
</gene>
<reference evidence="2" key="1">
    <citation type="submission" date="2021-02" db="EMBL/GenBank/DDBJ databases">
        <authorList>
            <person name="Dougan E. K."/>
            <person name="Rhodes N."/>
            <person name="Thang M."/>
            <person name="Chan C."/>
        </authorList>
    </citation>
    <scope>NUCLEOTIDE SEQUENCE</scope>
</reference>
<organism evidence="2 3">
    <name type="scientific">Polarella glacialis</name>
    <name type="common">Dinoflagellate</name>
    <dbReference type="NCBI Taxonomy" id="89957"/>
    <lineage>
        <taxon>Eukaryota</taxon>
        <taxon>Sar</taxon>
        <taxon>Alveolata</taxon>
        <taxon>Dinophyceae</taxon>
        <taxon>Suessiales</taxon>
        <taxon>Suessiaceae</taxon>
        <taxon>Polarella</taxon>
    </lineage>
</organism>
<accession>A0A813LCS4</accession>
<comment type="caution">
    <text evidence="2">The sequence shown here is derived from an EMBL/GenBank/DDBJ whole genome shotgun (WGS) entry which is preliminary data.</text>
</comment>
<dbReference type="Proteomes" id="UP000626109">
    <property type="component" value="Unassembled WGS sequence"/>
</dbReference>
<dbReference type="EMBL" id="CAJNNW010035727">
    <property type="protein sequence ID" value="CAE8729638.1"/>
    <property type="molecule type" value="Genomic_DNA"/>
</dbReference>
<feature type="transmembrane region" description="Helical" evidence="1">
    <location>
        <begin position="403"/>
        <end position="425"/>
    </location>
</feature>
<sequence>MAGPSFNDRLTSFEEVDNIRRNQAYMRDAATFLRAVTDPSDRTRGRGHHLATIEEVHQQHLTEVCTICRDLPHPKHLRDNVMPRLLNDSYIAMLRRGTHLDIARLGQTSTAMQEAVVVYRSHWLIAWVRATVKEYHHTVLPRLHAMPNELSCAKLWVSGSIANGGILKCVLSAWQALAETWRTTTCGVQEKWESMQNSEEIPANIKPSTLTNIPTVTYIEGRPPQRVANWTLDQARARRHERWLLACPGLATMHRVVAQWKWLVSTARQSNIFIDLARERTRDLLSRNKRKYKWVAPQDTTISLKPIEGAEVRPVRTSTFGNSIRTIMMCRVHRLHDRGTVLPRVARTLLVSFHLSSVAILAQVPPLGLVVPLPGRGGGLECRPSPWPGSSAARAPRPTAGRLLPFIYSLASTLLYLSLLLFFPLRLLFVYPWDLEVLFLGGCHGPQV</sequence>
<protein>
    <submittedName>
        <fullName evidence="2">Uncharacterized protein</fullName>
    </submittedName>
</protein>
<keyword evidence="1" id="KW-0812">Transmembrane</keyword>
<evidence type="ECO:0000256" key="1">
    <source>
        <dbReference type="SAM" id="Phobius"/>
    </source>
</evidence>
<evidence type="ECO:0000313" key="2">
    <source>
        <dbReference type="EMBL" id="CAE8729638.1"/>
    </source>
</evidence>
<evidence type="ECO:0000313" key="3">
    <source>
        <dbReference type="Proteomes" id="UP000626109"/>
    </source>
</evidence>